<accession>A0A2S1R1U5</accession>
<evidence type="ECO:0008006" key="4">
    <source>
        <dbReference type="Google" id="ProtNLM"/>
    </source>
</evidence>
<evidence type="ECO:0000256" key="1">
    <source>
        <dbReference type="SAM" id="SignalP"/>
    </source>
</evidence>
<dbReference type="EMBL" id="CP029186">
    <property type="protein sequence ID" value="AWH86693.1"/>
    <property type="molecule type" value="Genomic_DNA"/>
</dbReference>
<evidence type="ECO:0000313" key="3">
    <source>
        <dbReference type="Proteomes" id="UP000244929"/>
    </source>
</evidence>
<proteinExistence type="predicted"/>
<dbReference type="OrthoDB" id="670350at2"/>
<sequence>MKTILLLLCLITGLGARSQGVNGALDNVILTQADAMGKAFIAKDYAAFVKYSHPTVVQMMGGKAKMAEDTKKSFEEFEAEGVVFVNVTFGPPSKILVVGGEMQCTFNEMIEMRIPGGKLTAFTNVIAISNDNGANWYFIDCSENNAQAMRKLIPSLSPELILPEPIGPAFEEDPKP</sequence>
<feature type="signal peptide" evidence="1">
    <location>
        <begin position="1"/>
        <end position="18"/>
    </location>
</feature>
<dbReference type="RefSeq" id="WP_108779415.1">
    <property type="nucleotide sequence ID" value="NZ_CP029186.1"/>
</dbReference>
<dbReference type="Proteomes" id="UP000244929">
    <property type="component" value="Chromosome"/>
</dbReference>
<dbReference type="KEGG" id="falb:HYN59_16970"/>
<protein>
    <recommendedName>
        <fullName evidence="4">SnoaL-like domain-containing protein</fullName>
    </recommendedName>
</protein>
<organism evidence="2 3">
    <name type="scientific">Flavobacterium album</name>
    <dbReference type="NCBI Taxonomy" id="2175091"/>
    <lineage>
        <taxon>Bacteria</taxon>
        <taxon>Pseudomonadati</taxon>
        <taxon>Bacteroidota</taxon>
        <taxon>Flavobacteriia</taxon>
        <taxon>Flavobacteriales</taxon>
        <taxon>Flavobacteriaceae</taxon>
        <taxon>Flavobacterium</taxon>
    </lineage>
</organism>
<keyword evidence="3" id="KW-1185">Reference proteome</keyword>
<gene>
    <name evidence="2" type="ORF">HYN59_16970</name>
</gene>
<keyword evidence="1" id="KW-0732">Signal</keyword>
<name>A0A2S1R1U5_9FLAO</name>
<feature type="chain" id="PRO_5015608453" description="SnoaL-like domain-containing protein" evidence="1">
    <location>
        <begin position="19"/>
        <end position="176"/>
    </location>
</feature>
<reference evidence="2 3" key="1">
    <citation type="submission" date="2018-04" db="EMBL/GenBank/DDBJ databases">
        <title>Genome sequencing of Flavobacterium sp. HYN0059.</title>
        <authorList>
            <person name="Yi H."/>
            <person name="Baek C."/>
        </authorList>
    </citation>
    <scope>NUCLEOTIDE SEQUENCE [LARGE SCALE GENOMIC DNA]</scope>
    <source>
        <strain evidence="2 3">HYN0059</strain>
    </source>
</reference>
<evidence type="ECO:0000313" key="2">
    <source>
        <dbReference type="EMBL" id="AWH86693.1"/>
    </source>
</evidence>
<dbReference type="AlphaFoldDB" id="A0A2S1R1U5"/>